<accession>A0A3B4DTP0</accession>
<dbReference type="SUPFAM" id="SSF56436">
    <property type="entry name" value="C-type lectin-like"/>
    <property type="match status" value="1"/>
</dbReference>
<dbReference type="InterPro" id="IPR016186">
    <property type="entry name" value="C-type_lectin-like/link_sf"/>
</dbReference>
<evidence type="ECO:0000256" key="1">
    <source>
        <dbReference type="SAM" id="SignalP"/>
    </source>
</evidence>
<name>A0A3B4DTP0_PYGNA</name>
<feature type="chain" id="PRO_5043579520" description="C-type lectin domain-containing protein" evidence="1">
    <location>
        <begin position="24"/>
        <end position="159"/>
    </location>
</feature>
<dbReference type="Proteomes" id="UP001501920">
    <property type="component" value="Chromosome 12"/>
</dbReference>
<reference evidence="3" key="3">
    <citation type="submission" date="2025-09" db="UniProtKB">
        <authorList>
            <consortium name="Ensembl"/>
        </authorList>
    </citation>
    <scope>IDENTIFICATION</scope>
</reference>
<dbReference type="SMART" id="SM00034">
    <property type="entry name" value="CLECT"/>
    <property type="match status" value="1"/>
</dbReference>
<reference evidence="3 4" key="1">
    <citation type="submission" date="2020-10" db="EMBL/GenBank/DDBJ databases">
        <title>Pygocentrus nattereri (red-bellied piranha) genome, fPygNat1, primary haplotype.</title>
        <authorList>
            <person name="Myers G."/>
            <person name="Meyer A."/>
            <person name="Karagic N."/>
            <person name="Pippel M."/>
            <person name="Winkler S."/>
            <person name="Tracey A."/>
            <person name="Wood J."/>
            <person name="Formenti G."/>
            <person name="Howe K."/>
            <person name="Fedrigo O."/>
            <person name="Jarvis E.D."/>
        </authorList>
    </citation>
    <scope>NUCLEOTIDE SEQUENCE [LARGE SCALE GENOMIC DNA]</scope>
</reference>
<protein>
    <recommendedName>
        <fullName evidence="2">C-type lectin domain-containing protein</fullName>
    </recommendedName>
</protein>
<sequence>SGLFRTVSFYMVLYNISVYGVSAYSPHRYHFVNVGKTWTEAQSYCRQTYTDLATISNMEEMKKLNATLKDKPSSSVWIDEVRRNTGKWLWSLADANFYRDGDTYRNWNNGALKDSNNVGEIENCVGMFKDSGTWFDVRYGVTYTCKFVGKCLFFYLAPT</sequence>
<dbReference type="Pfam" id="PF00059">
    <property type="entry name" value="Lectin_C"/>
    <property type="match status" value="1"/>
</dbReference>
<dbReference type="AlphaFoldDB" id="A0A3B4DTP0"/>
<dbReference type="InterPro" id="IPR001304">
    <property type="entry name" value="C-type_lectin-like"/>
</dbReference>
<dbReference type="InterPro" id="IPR016187">
    <property type="entry name" value="CTDL_fold"/>
</dbReference>
<feature type="signal peptide" evidence="1">
    <location>
        <begin position="1"/>
        <end position="23"/>
    </location>
</feature>
<dbReference type="PROSITE" id="PS50041">
    <property type="entry name" value="C_TYPE_LECTIN_2"/>
    <property type="match status" value="1"/>
</dbReference>
<dbReference type="OMA" id="WKERTTR"/>
<dbReference type="GeneTree" id="ENSGT01120000275667"/>
<evidence type="ECO:0000259" key="2">
    <source>
        <dbReference type="PROSITE" id="PS50041"/>
    </source>
</evidence>
<keyword evidence="4" id="KW-1185">Reference proteome</keyword>
<organism evidence="3 4">
    <name type="scientific">Pygocentrus nattereri</name>
    <name type="common">Red-bellied piranha</name>
    <dbReference type="NCBI Taxonomy" id="42514"/>
    <lineage>
        <taxon>Eukaryota</taxon>
        <taxon>Metazoa</taxon>
        <taxon>Chordata</taxon>
        <taxon>Craniata</taxon>
        <taxon>Vertebrata</taxon>
        <taxon>Euteleostomi</taxon>
        <taxon>Actinopterygii</taxon>
        <taxon>Neopterygii</taxon>
        <taxon>Teleostei</taxon>
        <taxon>Ostariophysi</taxon>
        <taxon>Characiformes</taxon>
        <taxon>Characoidei</taxon>
        <taxon>Pygocentrus</taxon>
    </lineage>
</organism>
<dbReference type="PANTHER" id="PTHR45784">
    <property type="entry name" value="C-TYPE LECTIN DOMAIN FAMILY 20 MEMBER A-RELATED"/>
    <property type="match status" value="1"/>
</dbReference>
<proteinExistence type="predicted"/>
<keyword evidence="1" id="KW-0732">Signal</keyword>
<reference evidence="3" key="2">
    <citation type="submission" date="2025-08" db="UniProtKB">
        <authorList>
            <consortium name="Ensembl"/>
        </authorList>
    </citation>
    <scope>IDENTIFICATION</scope>
</reference>
<dbReference type="Ensembl" id="ENSPNAT00000005342.2">
    <property type="protein sequence ID" value="ENSPNAP00000026349.2"/>
    <property type="gene ID" value="ENSPNAG00000006348.2"/>
</dbReference>
<evidence type="ECO:0000313" key="3">
    <source>
        <dbReference type="Ensembl" id="ENSPNAP00000026349.2"/>
    </source>
</evidence>
<evidence type="ECO:0000313" key="4">
    <source>
        <dbReference type="Proteomes" id="UP001501920"/>
    </source>
</evidence>
<dbReference type="Gene3D" id="3.10.100.10">
    <property type="entry name" value="Mannose-Binding Protein A, subunit A"/>
    <property type="match status" value="1"/>
</dbReference>
<dbReference type="PANTHER" id="PTHR45784:SF3">
    <property type="entry name" value="C-TYPE LECTIN DOMAIN FAMILY 4 MEMBER K-LIKE-RELATED"/>
    <property type="match status" value="1"/>
</dbReference>
<feature type="domain" description="C-type lectin" evidence="2">
    <location>
        <begin position="24"/>
        <end position="136"/>
    </location>
</feature>